<feature type="binding site" evidence="6">
    <location>
        <position position="209"/>
    </location>
    <ligand>
        <name>substrate</name>
    </ligand>
</feature>
<evidence type="ECO:0000256" key="5">
    <source>
        <dbReference type="PIRSR" id="PIRSR001221-1"/>
    </source>
</evidence>
<comment type="catalytic activity">
    <reaction evidence="1">
        <text>a monocarboxylic acid amide + H2O = a monocarboxylate + NH4(+)</text>
        <dbReference type="Rhea" id="RHEA:12020"/>
        <dbReference type="ChEBI" id="CHEBI:15377"/>
        <dbReference type="ChEBI" id="CHEBI:28938"/>
        <dbReference type="ChEBI" id="CHEBI:35757"/>
        <dbReference type="ChEBI" id="CHEBI:83628"/>
        <dbReference type="EC" id="3.5.1.4"/>
    </reaction>
</comment>
<keyword evidence="9" id="KW-1185">Reference proteome</keyword>
<dbReference type="InterPro" id="IPR020556">
    <property type="entry name" value="Amidase_CS"/>
</dbReference>
<evidence type="ECO:0000256" key="6">
    <source>
        <dbReference type="PIRSR" id="PIRSR001221-2"/>
    </source>
</evidence>
<dbReference type="PANTHER" id="PTHR46072">
    <property type="entry name" value="AMIDASE-RELATED-RELATED"/>
    <property type="match status" value="1"/>
</dbReference>
<evidence type="ECO:0000256" key="2">
    <source>
        <dbReference type="ARBA" id="ARBA00009199"/>
    </source>
</evidence>
<sequence>MRRRGKNHDPSHGTANHGVYKRLGLHSVSFNPTMSWKDLAAAKKQAQLEKIPQEWLIKDLPTDKNVVDFPKKSGLLSDLDLEITESSVATLLQNLASSKWSSVQVTTSFSKRAIIAHQLVNCLTEIFLDRALARAKELDEHLARTGKVVGPLHGLPVSLKDQVNIKGIESTMGYIAWIGKPVEKSAILVDILEESGAVLFVKTNVPQTLMWVETHNLIFGRTSNPHNRTLTSGGSSGGEGALIALKGSPLGLGSDIGGSVRVPAGFCGIYGFRPSYHRIPYSGAANSLEGQDSVNSVFGPLSQSLDGLTTVVKTVLGKQPWLRDAHVIRKQWSEEEYALSDHGGKGGKLCFAIMWDDGITKPDPPIRRGLELTKKALLAAGHEVIDWKPYKQAEIGLNTFAIWSAGSGDDYRSVTQLSGEPLIGSMAPDATGNEVRPVFGKPLSAYELWQVQKKKRDLRQEYLNHWSATVAQTSTGRPVDAVITPVAPYASAPHGLNRNLFYTVWCNALDYPSVIIPTGAKVDPVLDVKQPRTEFFSPMPFDKDIYERYTPELYEDAPIPIQVVGRTMEDEAVLAMSKVVDDALRSNL</sequence>
<dbReference type="GO" id="GO:0004040">
    <property type="term" value="F:amidase activity"/>
    <property type="evidence" value="ECO:0007669"/>
    <property type="project" value="UniProtKB-EC"/>
</dbReference>
<dbReference type="InterPro" id="IPR023631">
    <property type="entry name" value="Amidase_dom"/>
</dbReference>
<dbReference type="InterPro" id="IPR036928">
    <property type="entry name" value="AS_sf"/>
</dbReference>
<feature type="active site" description="Charge relay system" evidence="5">
    <location>
        <position position="160"/>
    </location>
</feature>
<feature type="domain" description="Amidase" evidence="7">
    <location>
        <begin position="105"/>
        <end position="574"/>
    </location>
</feature>
<protein>
    <recommendedName>
        <fullName evidence="3">amidase</fullName>
        <ecNumber evidence="3">3.5.1.4</ecNumber>
    </recommendedName>
</protein>
<dbReference type="EC" id="3.5.1.4" evidence="3"/>
<dbReference type="Gene3D" id="3.90.1300.10">
    <property type="entry name" value="Amidase signature (AS) domain"/>
    <property type="match status" value="1"/>
</dbReference>
<evidence type="ECO:0000256" key="3">
    <source>
        <dbReference type="ARBA" id="ARBA00012922"/>
    </source>
</evidence>
<evidence type="ECO:0000259" key="7">
    <source>
        <dbReference type="Pfam" id="PF01425"/>
    </source>
</evidence>
<keyword evidence="4" id="KW-0378">Hydrolase</keyword>
<dbReference type="SUPFAM" id="SSF75304">
    <property type="entry name" value="Amidase signature (AS) enzymes"/>
    <property type="match status" value="1"/>
</dbReference>
<proteinExistence type="inferred from homology"/>
<dbReference type="AlphaFoldDB" id="A0A8H6W9Y8"/>
<dbReference type="Proteomes" id="UP000636479">
    <property type="component" value="Unassembled WGS sequence"/>
</dbReference>
<dbReference type="GeneID" id="59344371"/>
<evidence type="ECO:0000313" key="9">
    <source>
        <dbReference type="Proteomes" id="UP000636479"/>
    </source>
</evidence>
<evidence type="ECO:0000313" key="8">
    <source>
        <dbReference type="EMBL" id="KAF7307128.1"/>
    </source>
</evidence>
<gene>
    <name evidence="8" type="ORF">MIND_00506200</name>
</gene>
<feature type="binding site" evidence="6">
    <location>
        <begin position="256"/>
        <end position="259"/>
    </location>
    <ligand>
        <name>substrate</name>
    </ligand>
</feature>
<dbReference type="PANTHER" id="PTHR46072:SF2">
    <property type="entry name" value="AMIDASE (EUROFUNG)"/>
    <property type="match status" value="1"/>
</dbReference>
<accession>A0A8H6W9Y8</accession>
<name>A0A8H6W9Y8_9AGAR</name>
<dbReference type="OrthoDB" id="6428749at2759"/>
<feature type="active site" description="Charge relay system" evidence="5">
    <location>
        <position position="235"/>
    </location>
</feature>
<dbReference type="Pfam" id="PF01425">
    <property type="entry name" value="Amidase"/>
    <property type="match status" value="1"/>
</dbReference>
<dbReference type="EMBL" id="JACAZF010000004">
    <property type="protein sequence ID" value="KAF7307128.1"/>
    <property type="molecule type" value="Genomic_DNA"/>
</dbReference>
<comment type="caution">
    <text evidence="8">The sequence shown here is derived from an EMBL/GenBank/DDBJ whole genome shotgun (WGS) entry which is preliminary data.</text>
</comment>
<feature type="active site" description="Acyl-ester intermediate" evidence="5">
    <location>
        <position position="259"/>
    </location>
</feature>
<reference evidence="8" key="1">
    <citation type="submission" date="2020-05" db="EMBL/GenBank/DDBJ databases">
        <title>Mycena genomes resolve the evolution of fungal bioluminescence.</title>
        <authorList>
            <person name="Tsai I.J."/>
        </authorList>
    </citation>
    <scope>NUCLEOTIDE SEQUENCE</scope>
    <source>
        <strain evidence="8">171206Taipei</strain>
    </source>
</reference>
<comment type="similarity">
    <text evidence="2">Belongs to the amidase family.</text>
</comment>
<organism evidence="8 9">
    <name type="scientific">Mycena indigotica</name>
    <dbReference type="NCBI Taxonomy" id="2126181"/>
    <lineage>
        <taxon>Eukaryota</taxon>
        <taxon>Fungi</taxon>
        <taxon>Dikarya</taxon>
        <taxon>Basidiomycota</taxon>
        <taxon>Agaricomycotina</taxon>
        <taxon>Agaricomycetes</taxon>
        <taxon>Agaricomycetidae</taxon>
        <taxon>Agaricales</taxon>
        <taxon>Marasmiineae</taxon>
        <taxon>Mycenaceae</taxon>
        <taxon>Mycena</taxon>
    </lineage>
</organism>
<dbReference type="PIRSF" id="PIRSF001221">
    <property type="entry name" value="Amidase_fungi"/>
    <property type="match status" value="1"/>
</dbReference>
<dbReference type="RefSeq" id="XP_037222147.1">
    <property type="nucleotide sequence ID" value="XM_037361855.1"/>
</dbReference>
<evidence type="ECO:0000256" key="1">
    <source>
        <dbReference type="ARBA" id="ARBA00001311"/>
    </source>
</evidence>
<feature type="binding site" evidence="6">
    <location>
        <position position="235"/>
    </location>
    <ligand>
        <name>substrate</name>
    </ligand>
</feature>
<dbReference type="PROSITE" id="PS00571">
    <property type="entry name" value="AMIDASES"/>
    <property type="match status" value="1"/>
</dbReference>
<evidence type="ECO:0000256" key="4">
    <source>
        <dbReference type="ARBA" id="ARBA00022801"/>
    </source>
</evidence>